<dbReference type="GO" id="GO:0005886">
    <property type="term" value="C:plasma membrane"/>
    <property type="evidence" value="ECO:0007669"/>
    <property type="project" value="TreeGrafter"/>
</dbReference>
<dbReference type="SMART" id="SM00062">
    <property type="entry name" value="PBPb"/>
    <property type="match status" value="1"/>
</dbReference>
<dbReference type="PANTHER" id="PTHR45138">
    <property type="entry name" value="REGULATORY COMPONENTS OF SENSORY TRANSDUCTION SYSTEM"/>
    <property type="match status" value="1"/>
</dbReference>
<dbReference type="Proteomes" id="UP000631300">
    <property type="component" value="Unassembled WGS sequence"/>
</dbReference>
<dbReference type="Pfam" id="PF00497">
    <property type="entry name" value="SBP_bac_3"/>
    <property type="match status" value="1"/>
</dbReference>
<dbReference type="SUPFAM" id="SSF53850">
    <property type="entry name" value="Periplasmic binding protein-like II"/>
    <property type="match status" value="1"/>
</dbReference>
<evidence type="ECO:0000313" key="5">
    <source>
        <dbReference type="EMBL" id="GGW76644.1"/>
    </source>
</evidence>
<dbReference type="CDD" id="cd01949">
    <property type="entry name" value="GGDEF"/>
    <property type="match status" value="1"/>
</dbReference>
<evidence type="ECO:0000256" key="1">
    <source>
        <dbReference type="ARBA" id="ARBA00012528"/>
    </source>
</evidence>
<dbReference type="NCBIfam" id="TIGR00254">
    <property type="entry name" value="GGDEF"/>
    <property type="match status" value="1"/>
</dbReference>
<dbReference type="Gene3D" id="3.30.70.270">
    <property type="match status" value="1"/>
</dbReference>
<name>A0A918JEF8_9ALTE</name>
<comment type="caution">
    <text evidence="5">The sequence shown here is derived from an EMBL/GenBank/DDBJ whole genome shotgun (WGS) entry which is preliminary data.</text>
</comment>
<reference evidence="5" key="1">
    <citation type="journal article" date="2014" name="Int. J. Syst. Evol. Microbiol.">
        <title>Complete genome sequence of Corynebacterium casei LMG S-19264T (=DSM 44701T), isolated from a smear-ripened cheese.</title>
        <authorList>
            <consortium name="US DOE Joint Genome Institute (JGI-PGF)"/>
            <person name="Walter F."/>
            <person name="Albersmeier A."/>
            <person name="Kalinowski J."/>
            <person name="Ruckert C."/>
        </authorList>
    </citation>
    <scope>NUCLEOTIDE SEQUENCE</scope>
    <source>
        <strain evidence="5">KCTC 22164</strain>
    </source>
</reference>
<dbReference type="GO" id="GO:0052621">
    <property type="term" value="F:diguanylate cyclase activity"/>
    <property type="evidence" value="ECO:0007669"/>
    <property type="project" value="UniProtKB-EC"/>
</dbReference>
<organism evidence="5 6">
    <name type="scientific">Alteromonas halophila</name>
    <dbReference type="NCBI Taxonomy" id="516698"/>
    <lineage>
        <taxon>Bacteria</taxon>
        <taxon>Pseudomonadati</taxon>
        <taxon>Pseudomonadota</taxon>
        <taxon>Gammaproteobacteria</taxon>
        <taxon>Alteromonadales</taxon>
        <taxon>Alteromonadaceae</taxon>
        <taxon>Alteromonas/Salinimonas group</taxon>
        <taxon>Alteromonas</taxon>
    </lineage>
</organism>
<dbReference type="CDD" id="cd13708">
    <property type="entry name" value="PBP2_BvgS_like_1"/>
    <property type="match status" value="1"/>
</dbReference>
<proteinExistence type="predicted"/>
<feature type="transmembrane region" description="Helical" evidence="3">
    <location>
        <begin position="240"/>
        <end position="259"/>
    </location>
</feature>
<evidence type="ECO:0000259" key="4">
    <source>
        <dbReference type="PROSITE" id="PS50887"/>
    </source>
</evidence>
<dbReference type="EMBL" id="BMXP01000001">
    <property type="protein sequence ID" value="GGW76644.1"/>
    <property type="molecule type" value="Genomic_DNA"/>
</dbReference>
<comment type="catalytic activity">
    <reaction evidence="2">
        <text>2 GTP = 3',3'-c-di-GMP + 2 diphosphate</text>
        <dbReference type="Rhea" id="RHEA:24898"/>
        <dbReference type="ChEBI" id="CHEBI:33019"/>
        <dbReference type="ChEBI" id="CHEBI:37565"/>
        <dbReference type="ChEBI" id="CHEBI:58805"/>
        <dbReference type="EC" id="2.7.7.65"/>
    </reaction>
</comment>
<evidence type="ECO:0000256" key="3">
    <source>
        <dbReference type="SAM" id="Phobius"/>
    </source>
</evidence>
<evidence type="ECO:0000256" key="2">
    <source>
        <dbReference type="ARBA" id="ARBA00034247"/>
    </source>
</evidence>
<dbReference type="GO" id="GO:0043709">
    <property type="term" value="P:cell adhesion involved in single-species biofilm formation"/>
    <property type="evidence" value="ECO:0007669"/>
    <property type="project" value="TreeGrafter"/>
</dbReference>
<dbReference type="Gene3D" id="3.40.190.10">
    <property type="entry name" value="Periplasmic binding protein-like II"/>
    <property type="match status" value="2"/>
</dbReference>
<dbReference type="SUPFAM" id="SSF55073">
    <property type="entry name" value="Nucleotide cyclase"/>
    <property type="match status" value="1"/>
</dbReference>
<dbReference type="InterPro" id="IPR043128">
    <property type="entry name" value="Rev_trsase/Diguanyl_cyclase"/>
</dbReference>
<dbReference type="SMART" id="SM00267">
    <property type="entry name" value="GGDEF"/>
    <property type="match status" value="1"/>
</dbReference>
<accession>A0A918JEF8</accession>
<dbReference type="EC" id="2.7.7.65" evidence="1"/>
<dbReference type="PROSITE" id="PS50887">
    <property type="entry name" value="GGDEF"/>
    <property type="match status" value="1"/>
</dbReference>
<dbReference type="InterPro" id="IPR000160">
    <property type="entry name" value="GGDEF_dom"/>
</dbReference>
<dbReference type="GO" id="GO:1902201">
    <property type="term" value="P:negative regulation of bacterial-type flagellum-dependent cell motility"/>
    <property type="evidence" value="ECO:0007669"/>
    <property type="project" value="TreeGrafter"/>
</dbReference>
<dbReference type="InterPro" id="IPR050469">
    <property type="entry name" value="Diguanylate_Cyclase"/>
</dbReference>
<evidence type="ECO:0000313" key="6">
    <source>
        <dbReference type="Proteomes" id="UP000631300"/>
    </source>
</evidence>
<keyword evidence="6" id="KW-1185">Reference proteome</keyword>
<keyword evidence="3" id="KW-0472">Membrane</keyword>
<feature type="domain" description="GGDEF" evidence="4">
    <location>
        <begin position="326"/>
        <end position="454"/>
    </location>
</feature>
<dbReference type="InterPro" id="IPR001638">
    <property type="entry name" value="Solute-binding_3/MltF_N"/>
</dbReference>
<reference evidence="5" key="2">
    <citation type="submission" date="2020-09" db="EMBL/GenBank/DDBJ databases">
        <authorList>
            <person name="Sun Q."/>
            <person name="Kim S."/>
        </authorList>
    </citation>
    <scope>NUCLEOTIDE SEQUENCE</scope>
    <source>
        <strain evidence="5">KCTC 22164</strain>
    </source>
</reference>
<dbReference type="InterPro" id="IPR029787">
    <property type="entry name" value="Nucleotide_cyclase"/>
</dbReference>
<sequence>MLLATTETFAQQKVTYCVDPNWYPYDALHNGEHVGIAAQYMDLVASQSDLTFELVPTTSWSQSLEYVQSGQCMMVSMLNHTPVREQFLAFSEVYFEAPNVLVARDDTPNLQGYDGIGKRHVGVVKGYRQAEYLARYYPKLRLRYFESEAEGLLALASDDIDVLVGSLFSVNHNTARLRLKNLMIAGYAEPYDALSFGINKAFADELLPRLNAAIDAIPESQHVEIYRRWNNIKIRQTRNFWPLVVVLLMASLVVVFFFWRRRVVGAYEKQLAAKTREIDVLKTTLLERNRTLEFLSSHDAITGLYNRNQMIQRAEEEISRFQRFQTSASLIVIELDNDDNVNLSTNQPLSEDMLKAVASVCLTTVREVDVVARFGGEQFVIMCPQTGITAAKVLADRLVEVISNTHQVKREHCFVAAGVSSLTSKERFPEWYERTGKALYHSKRQGYNVACVAD</sequence>
<dbReference type="AlphaFoldDB" id="A0A918JEF8"/>
<gene>
    <name evidence="5" type="ORF">GCM10007391_06700</name>
</gene>
<protein>
    <recommendedName>
        <fullName evidence="1">diguanylate cyclase</fullName>
        <ecNumber evidence="1">2.7.7.65</ecNumber>
    </recommendedName>
</protein>
<dbReference type="Pfam" id="PF00990">
    <property type="entry name" value="GGDEF"/>
    <property type="match status" value="1"/>
</dbReference>
<keyword evidence="3" id="KW-0812">Transmembrane</keyword>
<dbReference type="PANTHER" id="PTHR45138:SF9">
    <property type="entry name" value="DIGUANYLATE CYCLASE DGCM-RELATED"/>
    <property type="match status" value="1"/>
</dbReference>
<keyword evidence="3" id="KW-1133">Transmembrane helix</keyword>